<feature type="compositionally biased region" description="Polar residues" evidence="1">
    <location>
        <begin position="1"/>
        <end position="12"/>
    </location>
</feature>
<evidence type="ECO:0000313" key="2">
    <source>
        <dbReference type="EMBL" id="EZA60815.1"/>
    </source>
</evidence>
<name>A0A026WXM6_OOCBI</name>
<feature type="region of interest" description="Disordered" evidence="1">
    <location>
        <begin position="1"/>
        <end position="50"/>
    </location>
</feature>
<dbReference type="PANTHER" id="PTHR34239">
    <property type="entry name" value="APPLE DOMAIN-CONTAINING PROTEIN"/>
    <property type="match status" value="1"/>
</dbReference>
<evidence type="ECO:0000256" key="1">
    <source>
        <dbReference type="SAM" id="MobiDB-lite"/>
    </source>
</evidence>
<keyword evidence="3" id="KW-1185">Reference proteome</keyword>
<protein>
    <submittedName>
        <fullName evidence="2">Uncharacterized protein</fullName>
    </submittedName>
</protein>
<gene>
    <name evidence="2" type="ORF">X777_13015</name>
</gene>
<organism evidence="2 3">
    <name type="scientific">Ooceraea biroi</name>
    <name type="common">Clonal raider ant</name>
    <name type="synonym">Cerapachys biroi</name>
    <dbReference type="NCBI Taxonomy" id="2015173"/>
    <lineage>
        <taxon>Eukaryota</taxon>
        <taxon>Metazoa</taxon>
        <taxon>Ecdysozoa</taxon>
        <taxon>Arthropoda</taxon>
        <taxon>Hexapoda</taxon>
        <taxon>Insecta</taxon>
        <taxon>Pterygota</taxon>
        <taxon>Neoptera</taxon>
        <taxon>Endopterygota</taxon>
        <taxon>Hymenoptera</taxon>
        <taxon>Apocrita</taxon>
        <taxon>Aculeata</taxon>
        <taxon>Formicoidea</taxon>
        <taxon>Formicidae</taxon>
        <taxon>Dorylinae</taxon>
        <taxon>Ooceraea</taxon>
    </lineage>
</organism>
<dbReference type="AlphaFoldDB" id="A0A026WXM6"/>
<dbReference type="PANTHER" id="PTHR34239:SF2">
    <property type="entry name" value="TRANSPOSABLE ELEMENT P TRANSPOSASE_THAP9 CONSERVED DOMAIN-CONTAINING PROTEIN"/>
    <property type="match status" value="1"/>
</dbReference>
<sequence length="286" mass="32424">MSESSSRASIQVSPPSSPRYSPSISPAPSSLRYSPVRPGDLENFANSPSKESTLRDNVLKVLGVDLNESKFKEVKYHPELLDAWSKWIKQGLPAKNKQELLELYNRKEDLYTEAPKVNLEIIPLLSDIAKKRDQHFLETQNCVGTALAALGVAVSMLIDPPEDGLDEDTFMDYLSHAGQVLTDVFYQQSVARKSFITPQLNKNIKPTADAMISDEWLYGNNLKDKVKDAKKIEKACAEIKDKPQKKSFLKFNRGNLKYPPAMYRQVGYQQKRRLFKFKKRAPQKAS</sequence>
<reference evidence="2 3" key="1">
    <citation type="journal article" date="2014" name="Curr. Biol.">
        <title>The genome of the clonal raider ant Cerapachys biroi.</title>
        <authorList>
            <person name="Oxley P.R."/>
            <person name="Ji L."/>
            <person name="Fetter-Pruneda I."/>
            <person name="McKenzie S.K."/>
            <person name="Li C."/>
            <person name="Hu H."/>
            <person name="Zhang G."/>
            <person name="Kronauer D.J."/>
        </authorList>
    </citation>
    <scope>NUCLEOTIDE SEQUENCE [LARGE SCALE GENOMIC DNA]</scope>
</reference>
<dbReference type="EMBL" id="KK107064">
    <property type="protein sequence ID" value="EZA60815.1"/>
    <property type="molecule type" value="Genomic_DNA"/>
</dbReference>
<accession>A0A026WXM6</accession>
<dbReference type="OMA" id="DACRILC"/>
<dbReference type="Proteomes" id="UP000053097">
    <property type="component" value="Unassembled WGS sequence"/>
</dbReference>
<evidence type="ECO:0000313" key="3">
    <source>
        <dbReference type="Proteomes" id="UP000053097"/>
    </source>
</evidence>
<feature type="compositionally biased region" description="Low complexity" evidence="1">
    <location>
        <begin position="18"/>
        <end position="30"/>
    </location>
</feature>
<proteinExistence type="predicted"/>